<evidence type="ECO:0000256" key="8">
    <source>
        <dbReference type="ARBA" id="ARBA00023049"/>
    </source>
</evidence>
<feature type="transmembrane region" description="Helical" evidence="11">
    <location>
        <begin position="271"/>
        <end position="290"/>
    </location>
</feature>
<evidence type="ECO:0000256" key="5">
    <source>
        <dbReference type="ARBA" id="ARBA00022801"/>
    </source>
</evidence>
<sequence>MFEFLFNLTIEQVVMINVILIAINLLSSVFIKKRVKTKYNKTQSVEEALYLQQKLSKYIQILLLVITSFISALTITPHTDSMGKLGIFVVMGVCFINMIVILIGSQLILYKTNQFLRKTTATRKEQIGMLIRFLIFSIIPMMIMFTVIIMKPDNFNIDERFEKYIHILIPAAVYLLITFIMPFFYKYMFKAEHLNDLELHDNLLSFVRMAGINRVKMFLWPTKNNRHANALVAGLIRKDIYVSDYLLENFTLEETQSILAHEIGHIKKHHLWIRTGLILGFIIIFPLLGEAMEMYEEQFSEISIWVGLLIFLSIFVLYFIVLRHYISRVQERQADTFVLDIGVEPLVYISALYKLAKLNNVVFKFGKLDEKFQTHPSIVKRIRWMMEQGNISEDEIEFILTVE</sequence>
<keyword evidence="4" id="KW-0479">Metal-binding</keyword>
<evidence type="ECO:0000256" key="10">
    <source>
        <dbReference type="RuleBase" id="RU003983"/>
    </source>
</evidence>
<evidence type="ECO:0000256" key="3">
    <source>
        <dbReference type="ARBA" id="ARBA00022692"/>
    </source>
</evidence>
<keyword evidence="2 10" id="KW-0645">Protease</keyword>
<evidence type="ECO:0000256" key="11">
    <source>
        <dbReference type="SAM" id="Phobius"/>
    </source>
</evidence>
<dbReference type="Proteomes" id="UP001079657">
    <property type="component" value="Unassembled WGS sequence"/>
</dbReference>
<feature type="domain" description="Peptidase M48" evidence="12">
    <location>
        <begin position="196"/>
        <end position="383"/>
    </location>
</feature>
<dbReference type="InterPro" id="IPR050083">
    <property type="entry name" value="HtpX_protease"/>
</dbReference>
<gene>
    <name evidence="13" type="ORF">OXH55_13490</name>
</gene>
<dbReference type="RefSeq" id="WP_268050528.1">
    <property type="nucleotide sequence ID" value="NZ_JAPQES010000005.1"/>
</dbReference>
<comment type="cofactor">
    <cofactor evidence="10">
        <name>Zn(2+)</name>
        <dbReference type="ChEBI" id="CHEBI:29105"/>
    </cofactor>
    <text evidence="10">Binds 1 zinc ion per subunit.</text>
</comment>
<proteinExistence type="inferred from homology"/>
<feature type="transmembrane region" description="Helical" evidence="11">
    <location>
        <begin position="130"/>
        <end position="149"/>
    </location>
</feature>
<keyword evidence="3 11" id="KW-0812">Transmembrane</keyword>
<feature type="transmembrane region" description="Helical" evidence="11">
    <location>
        <begin position="58"/>
        <end position="75"/>
    </location>
</feature>
<evidence type="ECO:0000256" key="4">
    <source>
        <dbReference type="ARBA" id="ARBA00022723"/>
    </source>
</evidence>
<dbReference type="PANTHER" id="PTHR43221">
    <property type="entry name" value="PROTEASE HTPX"/>
    <property type="match status" value="1"/>
</dbReference>
<organism evidence="13 14">
    <name type="scientific">Clostridium ganghwense</name>
    <dbReference type="NCBI Taxonomy" id="312089"/>
    <lineage>
        <taxon>Bacteria</taxon>
        <taxon>Bacillati</taxon>
        <taxon>Bacillota</taxon>
        <taxon>Clostridia</taxon>
        <taxon>Eubacteriales</taxon>
        <taxon>Clostridiaceae</taxon>
        <taxon>Clostridium</taxon>
    </lineage>
</organism>
<dbReference type="GO" id="GO:0008237">
    <property type="term" value="F:metallopeptidase activity"/>
    <property type="evidence" value="ECO:0007669"/>
    <property type="project" value="UniProtKB-KW"/>
</dbReference>
<feature type="transmembrane region" description="Helical" evidence="11">
    <location>
        <begin position="87"/>
        <end position="109"/>
    </location>
</feature>
<reference evidence="13" key="1">
    <citation type="submission" date="2022-12" db="EMBL/GenBank/DDBJ databases">
        <authorList>
            <person name="Wang J."/>
        </authorList>
    </citation>
    <scope>NUCLEOTIDE SEQUENCE</scope>
    <source>
        <strain evidence="13">HY-42-06</strain>
    </source>
</reference>
<dbReference type="Pfam" id="PF01435">
    <property type="entry name" value="Peptidase_M48"/>
    <property type="match status" value="1"/>
</dbReference>
<feature type="transmembrane region" description="Helical" evidence="11">
    <location>
        <begin position="302"/>
        <end position="322"/>
    </location>
</feature>
<keyword evidence="1" id="KW-1003">Cell membrane</keyword>
<keyword evidence="9 11" id="KW-0472">Membrane</keyword>
<evidence type="ECO:0000256" key="2">
    <source>
        <dbReference type="ARBA" id="ARBA00022670"/>
    </source>
</evidence>
<keyword evidence="5 10" id="KW-0378">Hydrolase</keyword>
<name>A0ABT4CT93_9CLOT</name>
<evidence type="ECO:0000313" key="13">
    <source>
        <dbReference type="EMBL" id="MCY6371653.1"/>
    </source>
</evidence>
<evidence type="ECO:0000256" key="6">
    <source>
        <dbReference type="ARBA" id="ARBA00022833"/>
    </source>
</evidence>
<dbReference type="Gene3D" id="3.30.2010.10">
    <property type="entry name" value="Metalloproteases ('zincins'), catalytic domain"/>
    <property type="match status" value="1"/>
</dbReference>
<evidence type="ECO:0000256" key="1">
    <source>
        <dbReference type="ARBA" id="ARBA00022475"/>
    </source>
</evidence>
<dbReference type="InterPro" id="IPR001915">
    <property type="entry name" value="Peptidase_M48"/>
</dbReference>
<feature type="transmembrane region" description="Helical" evidence="11">
    <location>
        <begin position="164"/>
        <end position="185"/>
    </location>
</feature>
<protein>
    <submittedName>
        <fullName evidence="13">M48 family metalloprotease</fullName>
        <ecNumber evidence="13">3.4.24.-</ecNumber>
    </submittedName>
</protein>
<evidence type="ECO:0000256" key="7">
    <source>
        <dbReference type="ARBA" id="ARBA00022989"/>
    </source>
</evidence>
<feature type="transmembrane region" description="Helical" evidence="11">
    <location>
        <begin position="12"/>
        <end position="31"/>
    </location>
</feature>
<evidence type="ECO:0000256" key="9">
    <source>
        <dbReference type="ARBA" id="ARBA00023136"/>
    </source>
</evidence>
<comment type="similarity">
    <text evidence="10">Belongs to the peptidase M48 family.</text>
</comment>
<evidence type="ECO:0000313" key="14">
    <source>
        <dbReference type="Proteomes" id="UP001079657"/>
    </source>
</evidence>
<keyword evidence="7 11" id="KW-1133">Transmembrane helix</keyword>
<keyword evidence="14" id="KW-1185">Reference proteome</keyword>
<keyword evidence="8 10" id="KW-0482">Metalloprotease</keyword>
<comment type="caution">
    <text evidence="13">The sequence shown here is derived from an EMBL/GenBank/DDBJ whole genome shotgun (WGS) entry which is preliminary data.</text>
</comment>
<dbReference type="PANTHER" id="PTHR43221:SF2">
    <property type="entry name" value="PROTEASE HTPX HOMOLOG"/>
    <property type="match status" value="1"/>
</dbReference>
<keyword evidence="6 10" id="KW-0862">Zinc</keyword>
<dbReference type="EMBL" id="JAPQES010000005">
    <property type="protein sequence ID" value="MCY6371653.1"/>
    <property type="molecule type" value="Genomic_DNA"/>
</dbReference>
<dbReference type="EC" id="3.4.24.-" evidence="13"/>
<evidence type="ECO:0000259" key="12">
    <source>
        <dbReference type="Pfam" id="PF01435"/>
    </source>
</evidence>
<accession>A0ABT4CT93</accession>